<evidence type="ECO:0000256" key="1">
    <source>
        <dbReference type="ARBA" id="ARBA00005188"/>
    </source>
</evidence>
<feature type="binding site" evidence="7">
    <location>
        <position position="182"/>
    </location>
    <ligand>
        <name>L-glutamine</name>
        <dbReference type="ChEBI" id="CHEBI:58359"/>
    </ligand>
</feature>
<comment type="pathway">
    <text evidence="1 7 8">Cofactor biosynthesis; NAD(+) biosynthesis; NAD(+) from deamido-NAD(+) (L-Gln route): step 1/1.</text>
</comment>
<dbReference type="CDD" id="cd00553">
    <property type="entry name" value="NAD_synthase"/>
    <property type="match status" value="1"/>
</dbReference>
<dbReference type="InterPro" id="IPR003694">
    <property type="entry name" value="NAD_synthase"/>
</dbReference>
<evidence type="ECO:0000256" key="2">
    <source>
        <dbReference type="ARBA" id="ARBA00007145"/>
    </source>
</evidence>
<dbReference type="SUPFAM" id="SSF56317">
    <property type="entry name" value="Carbon-nitrogen hydrolase"/>
    <property type="match status" value="1"/>
</dbReference>
<dbReference type="InterPro" id="IPR022310">
    <property type="entry name" value="NAD/GMP_synthase"/>
</dbReference>
<feature type="active site" description="Proton acceptor; for glutaminase activity" evidence="7">
    <location>
        <position position="44"/>
    </location>
</feature>
<feature type="binding site" evidence="7">
    <location>
        <position position="176"/>
    </location>
    <ligand>
        <name>L-glutamine</name>
        <dbReference type="ChEBI" id="CHEBI:58359"/>
    </ligand>
</feature>
<feature type="binding site" evidence="7">
    <location>
        <position position="120"/>
    </location>
    <ligand>
        <name>L-glutamine</name>
        <dbReference type="ChEBI" id="CHEBI:58359"/>
    </ligand>
</feature>
<comment type="caution">
    <text evidence="7">Lacks conserved residue(s) required for the propagation of feature annotation.</text>
</comment>
<dbReference type="RefSeq" id="WP_015396270.1">
    <property type="nucleotide sequence ID" value="NC_020294.1"/>
</dbReference>
<dbReference type="OrthoDB" id="8817375at2"/>
<comment type="similarity">
    <text evidence="2 7 8">In the C-terminal section; belongs to the NAD synthetase family.</text>
</comment>
<dbReference type="eggNOG" id="COG0388">
    <property type="taxonomic scope" value="Bacteria"/>
</dbReference>
<evidence type="ECO:0000256" key="5">
    <source>
        <dbReference type="ARBA" id="ARBA00022840"/>
    </source>
</evidence>
<comment type="catalytic activity">
    <reaction evidence="7 8">
        <text>deamido-NAD(+) + L-glutamine + ATP + H2O = L-glutamate + AMP + diphosphate + NAD(+) + H(+)</text>
        <dbReference type="Rhea" id="RHEA:24384"/>
        <dbReference type="ChEBI" id="CHEBI:15377"/>
        <dbReference type="ChEBI" id="CHEBI:15378"/>
        <dbReference type="ChEBI" id="CHEBI:29985"/>
        <dbReference type="ChEBI" id="CHEBI:30616"/>
        <dbReference type="ChEBI" id="CHEBI:33019"/>
        <dbReference type="ChEBI" id="CHEBI:57540"/>
        <dbReference type="ChEBI" id="CHEBI:58359"/>
        <dbReference type="ChEBI" id="CHEBI:58437"/>
        <dbReference type="ChEBI" id="CHEBI:456215"/>
        <dbReference type="EC" id="6.3.5.1"/>
    </reaction>
</comment>
<dbReference type="Gene3D" id="3.60.110.10">
    <property type="entry name" value="Carbon-nitrogen hydrolase"/>
    <property type="match status" value="1"/>
</dbReference>
<dbReference type="GO" id="GO:0008795">
    <property type="term" value="F:NAD+ synthase activity"/>
    <property type="evidence" value="ECO:0007669"/>
    <property type="project" value="UniProtKB-UniRule"/>
</dbReference>
<feature type="active site" description="Nucleophile; for glutaminase activity" evidence="7">
    <location>
        <position position="150"/>
    </location>
</feature>
<keyword evidence="3 7" id="KW-0436">Ligase</keyword>
<dbReference type="PANTHER" id="PTHR23090:SF9">
    <property type="entry name" value="GLUTAMINE-DEPENDENT NAD(+) SYNTHETASE"/>
    <property type="match status" value="1"/>
</dbReference>
<gene>
    <name evidence="7" type="primary">nadE</name>
    <name evidence="11" type="ORF">CDSE_0552</name>
</gene>
<dbReference type="HAMAP" id="MF_02090">
    <property type="entry name" value="NadE_glutamine_dep"/>
    <property type="match status" value="1"/>
</dbReference>
<feature type="binding site" evidence="7">
    <location>
        <position position="396"/>
    </location>
    <ligand>
        <name>ATP</name>
        <dbReference type="ChEBI" id="CHEBI:30616"/>
    </ligand>
</feature>
<dbReference type="GO" id="GO:0009435">
    <property type="term" value="P:NAD+ biosynthetic process"/>
    <property type="evidence" value="ECO:0007669"/>
    <property type="project" value="UniProtKB-UniRule"/>
</dbReference>
<keyword evidence="4 7" id="KW-0547">Nucleotide-binding</keyword>
<name>M1LU89_9PROT</name>
<keyword evidence="12" id="KW-1185">Reference proteome</keyword>
<keyword evidence="6 7" id="KW-0520">NAD</keyword>
<dbReference type="InterPro" id="IPR014445">
    <property type="entry name" value="Gln-dep_NAD_synthase"/>
</dbReference>
<dbReference type="PATRIC" id="fig|1208919.3.peg.297"/>
<reference evidence="11 12" key="1">
    <citation type="journal article" date="2013" name="Genome Biol. Evol.">
        <title>Genome evolution and phylogenomic analysis of candidatus kinetoplastibacterium, the betaproteobacterial endosymbionts of strigomonas and angomonas.</title>
        <authorList>
            <person name="Alves J.M."/>
            <person name="Serrano M.G."/>
            <person name="Maia da Silva F."/>
            <person name="Voegtly L.J."/>
            <person name="Matveyev A.V."/>
            <person name="Teixeira M.M."/>
            <person name="Camargo E.P."/>
            <person name="Buck G.A."/>
        </authorList>
    </citation>
    <scope>NUCLEOTIDE SEQUENCE [LARGE SCALE GENOMIC DNA]</scope>
    <source>
        <strain evidence="11 12">TCC079E</strain>
    </source>
</reference>
<dbReference type="UniPathway" id="UPA00253">
    <property type="reaction ID" value="UER00334"/>
</dbReference>
<feature type="domain" description="CN hydrolase" evidence="10">
    <location>
        <begin position="4"/>
        <end position="246"/>
    </location>
</feature>
<dbReference type="STRING" id="1208919.CDSE_0552"/>
<evidence type="ECO:0000256" key="7">
    <source>
        <dbReference type="HAMAP-Rule" id="MF_02090"/>
    </source>
</evidence>
<keyword evidence="5 7" id="KW-0067">ATP-binding</keyword>
<dbReference type="Proteomes" id="UP000011547">
    <property type="component" value="Chromosome"/>
</dbReference>
<dbReference type="NCBIfam" id="TIGR00552">
    <property type="entry name" value="nadE"/>
    <property type="match status" value="1"/>
</dbReference>
<evidence type="ECO:0000259" key="10">
    <source>
        <dbReference type="PROSITE" id="PS50263"/>
    </source>
</evidence>
<dbReference type="InterPro" id="IPR014729">
    <property type="entry name" value="Rossmann-like_a/b/a_fold"/>
</dbReference>
<dbReference type="eggNOG" id="COG0171">
    <property type="taxonomic scope" value="Bacteria"/>
</dbReference>
<dbReference type="HOGENOM" id="CLU_022313_2_0_4"/>
<feature type="binding site" evidence="7">
    <location>
        <begin position="291"/>
        <end position="298"/>
    </location>
    <ligand>
        <name>ATP</name>
        <dbReference type="ChEBI" id="CHEBI:30616"/>
    </ligand>
</feature>
<dbReference type="KEGG" id="kde:CDSE_0552"/>
<dbReference type="GO" id="GO:0005737">
    <property type="term" value="C:cytoplasm"/>
    <property type="evidence" value="ECO:0007669"/>
    <property type="project" value="InterPro"/>
</dbReference>
<dbReference type="FunFam" id="3.40.50.620:FF:000106">
    <property type="entry name" value="Glutamine-dependent NAD(+) synthetase"/>
    <property type="match status" value="1"/>
</dbReference>
<dbReference type="InterPro" id="IPR003010">
    <property type="entry name" value="C-N_Hydrolase"/>
</dbReference>
<evidence type="ECO:0000313" key="11">
    <source>
        <dbReference type="EMBL" id="AGF46859.1"/>
    </source>
</evidence>
<evidence type="ECO:0000313" key="12">
    <source>
        <dbReference type="Proteomes" id="UP000011547"/>
    </source>
</evidence>
<comment type="similarity">
    <text evidence="9">Belongs to the NAD synthetase family.</text>
</comment>
<dbReference type="GO" id="GO:0003952">
    <property type="term" value="F:NAD+ synthase (glutamine-hydrolyzing) activity"/>
    <property type="evidence" value="ECO:0007669"/>
    <property type="project" value="UniProtKB-UniRule"/>
</dbReference>
<dbReference type="CDD" id="cd07570">
    <property type="entry name" value="GAT_Gln-NAD-synth"/>
    <property type="match status" value="1"/>
</dbReference>
<dbReference type="Pfam" id="PF02540">
    <property type="entry name" value="NAD_synthase"/>
    <property type="match status" value="1"/>
</dbReference>
<dbReference type="SUPFAM" id="SSF52402">
    <property type="entry name" value="Adenine nucleotide alpha hydrolases-like"/>
    <property type="match status" value="1"/>
</dbReference>
<evidence type="ECO:0000256" key="8">
    <source>
        <dbReference type="PIRNR" id="PIRNR006630"/>
    </source>
</evidence>
<proteinExistence type="inferred from homology"/>
<evidence type="ECO:0000256" key="3">
    <source>
        <dbReference type="ARBA" id="ARBA00022598"/>
    </source>
</evidence>
<dbReference type="InterPro" id="IPR036526">
    <property type="entry name" value="C-N_Hydrolase_sf"/>
</dbReference>
<dbReference type="Pfam" id="PF00795">
    <property type="entry name" value="CN_hydrolase"/>
    <property type="match status" value="1"/>
</dbReference>
<protein>
    <recommendedName>
        <fullName evidence="7 8">Glutamine-dependent NAD(+) synthetase</fullName>
        <ecNumber evidence="7 8">6.3.5.1</ecNumber>
    </recommendedName>
    <alternativeName>
        <fullName evidence="7 8">NAD(+) synthase [glutamine-hydrolyzing]</fullName>
    </alternativeName>
</protein>
<dbReference type="GO" id="GO:0005524">
    <property type="term" value="F:ATP binding"/>
    <property type="evidence" value="ECO:0007669"/>
    <property type="project" value="UniProtKB-UniRule"/>
</dbReference>
<feature type="binding site" evidence="7">
    <location>
        <position position="372"/>
    </location>
    <ligand>
        <name>deamido-NAD(+)</name>
        <dbReference type="ChEBI" id="CHEBI:58437"/>
        <note>ligand shared between two neighboring subunits</note>
    </ligand>
</feature>
<dbReference type="EC" id="6.3.5.1" evidence="7 8"/>
<sequence length="541" mass="61386">MNNVRIAIAQINSVVGDIEGNFNKILDYIKISNDNKVDLLVTPELVTTGYPPCDLLLRSSFIDEHSKYLNYLNNILLDFDNLFVLIGHIHYESGLLYNAASLLHNGNILGTYCKYQLPNYSVFDEKRYFTSQKKPFVFSIKNKVFGVMICEDLWQESSLELYKELEIETLITLNASPFYIGKDHERYLVSSRMASYLDCMVVYANAVGGQDELIFDGGSFIIDSIGNYNKRFSFWKEDFSYFDIPNFKNSSVNIINDNSDIESIESQVWNALVLSLRNYVTKNSFPGVLIGLSGGIDSALALVIAVDALGSSNVQAVMMPTCYTSDISIQDASLLADVLNVEYTSININELLYLYNNIISSKMEYSDLAKENIQARIRANLLMAISNTNGKLVITTGNKSELATGYCTLYGDMVGGFALLKDVYKTMVYKLAKWRNNQNHIIPERVILRAPTAELRFDQNDQDVLPPYDVLDEILYLYIEQNLTFQQIVSYGHDIEVVRRVLKLLRLSEYKRGQSSIGPKITSCSFGSEWRYPITNKFLDN</sequence>
<comment type="function">
    <text evidence="7">Catalyzes the ATP-dependent amidation of deamido-NAD to form NAD. Uses L-glutamine as a nitrogen source.</text>
</comment>
<feature type="binding site" evidence="7">
    <location>
        <position position="511"/>
    </location>
    <ligand>
        <name>deamido-NAD(+)</name>
        <dbReference type="ChEBI" id="CHEBI:58437"/>
        <note>ligand shared between two neighboring subunits</note>
    </ligand>
</feature>
<evidence type="ECO:0000256" key="6">
    <source>
        <dbReference type="ARBA" id="ARBA00023027"/>
    </source>
</evidence>
<dbReference type="PIRSF" id="PIRSF006630">
    <property type="entry name" value="NADS_GAT"/>
    <property type="match status" value="1"/>
</dbReference>
<evidence type="ECO:0000256" key="9">
    <source>
        <dbReference type="RuleBase" id="RU003811"/>
    </source>
</evidence>
<feature type="binding site" evidence="7">
    <location>
        <position position="401"/>
    </location>
    <ligand>
        <name>deamido-NAD(+)</name>
        <dbReference type="ChEBI" id="CHEBI:58437"/>
        <note>ligand shared between two neighboring subunits</note>
    </ligand>
</feature>
<feature type="active site" description="For glutaminase activity" evidence="7">
    <location>
        <position position="114"/>
    </location>
</feature>
<dbReference type="Gene3D" id="3.40.50.620">
    <property type="entry name" value="HUPs"/>
    <property type="match status" value="1"/>
</dbReference>
<dbReference type="PANTHER" id="PTHR23090">
    <property type="entry name" value="NH 3 /GLUTAMINE-DEPENDENT NAD + SYNTHETASE"/>
    <property type="match status" value="1"/>
</dbReference>
<dbReference type="PROSITE" id="PS50263">
    <property type="entry name" value="CN_HYDROLASE"/>
    <property type="match status" value="1"/>
</dbReference>
<dbReference type="GO" id="GO:0004359">
    <property type="term" value="F:glutaminase activity"/>
    <property type="evidence" value="ECO:0007669"/>
    <property type="project" value="InterPro"/>
</dbReference>
<dbReference type="NCBIfam" id="NF010588">
    <property type="entry name" value="PRK13981.1"/>
    <property type="match status" value="1"/>
</dbReference>
<accession>M1LU89</accession>
<evidence type="ECO:0000256" key="4">
    <source>
        <dbReference type="ARBA" id="ARBA00022741"/>
    </source>
</evidence>
<dbReference type="AlphaFoldDB" id="M1LU89"/>
<organism evidence="11 12">
    <name type="scientific">Candidatus Kinetoplastidibacterium desouzai TCC079E</name>
    <dbReference type="NCBI Taxonomy" id="1208919"/>
    <lineage>
        <taxon>Bacteria</taxon>
        <taxon>Pseudomonadati</taxon>
        <taxon>Pseudomonadota</taxon>
        <taxon>Betaproteobacteria</taxon>
        <taxon>Candidatus Kinetoplastidibacterium</taxon>
    </lineage>
</organism>
<dbReference type="EMBL" id="CP003803">
    <property type="protein sequence ID" value="AGF46859.1"/>
    <property type="molecule type" value="Genomic_DNA"/>
</dbReference>